<proteinExistence type="predicted"/>
<evidence type="ECO:0000313" key="1">
    <source>
        <dbReference type="EMBL" id="KAF9513933.1"/>
    </source>
</evidence>
<comment type="caution">
    <text evidence="1">The sequence shown here is derived from an EMBL/GenBank/DDBJ whole genome shotgun (WGS) entry which is preliminary data.</text>
</comment>
<name>A0A9P6AXQ3_9AGAM</name>
<dbReference type="Proteomes" id="UP000886523">
    <property type="component" value="Unassembled WGS sequence"/>
</dbReference>
<dbReference type="AlphaFoldDB" id="A0A9P6AXQ3"/>
<accession>A0A9P6AXQ3</accession>
<dbReference type="PROSITE" id="PS51257">
    <property type="entry name" value="PROKAR_LIPOPROTEIN"/>
    <property type="match status" value="1"/>
</dbReference>
<gene>
    <name evidence="1" type="ORF">BS47DRAFT_1362030</name>
</gene>
<organism evidence="1 2">
    <name type="scientific">Hydnum rufescens UP504</name>
    <dbReference type="NCBI Taxonomy" id="1448309"/>
    <lineage>
        <taxon>Eukaryota</taxon>
        <taxon>Fungi</taxon>
        <taxon>Dikarya</taxon>
        <taxon>Basidiomycota</taxon>
        <taxon>Agaricomycotina</taxon>
        <taxon>Agaricomycetes</taxon>
        <taxon>Cantharellales</taxon>
        <taxon>Hydnaceae</taxon>
        <taxon>Hydnum</taxon>
    </lineage>
</organism>
<protein>
    <submittedName>
        <fullName evidence="1">Uncharacterized protein</fullName>
    </submittedName>
</protein>
<dbReference type="EMBL" id="MU128966">
    <property type="protein sequence ID" value="KAF9513933.1"/>
    <property type="molecule type" value="Genomic_DNA"/>
</dbReference>
<reference evidence="1" key="1">
    <citation type="journal article" date="2020" name="Nat. Commun.">
        <title>Large-scale genome sequencing of mycorrhizal fungi provides insights into the early evolution of symbiotic traits.</title>
        <authorList>
            <person name="Miyauchi S."/>
            <person name="Kiss E."/>
            <person name="Kuo A."/>
            <person name="Drula E."/>
            <person name="Kohler A."/>
            <person name="Sanchez-Garcia M."/>
            <person name="Morin E."/>
            <person name="Andreopoulos B."/>
            <person name="Barry K.W."/>
            <person name="Bonito G."/>
            <person name="Buee M."/>
            <person name="Carver A."/>
            <person name="Chen C."/>
            <person name="Cichocki N."/>
            <person name="Clum A."/>
            <person name="Culley D."/>
            <person name="Crous P.W."/>
            <person name="Fauchery L."/>
            <person name="Girlanda M."/>
            <person name="Hayes R.D."/>
            <person name="Keri Z."/>
            <person name="LaButti K."/>
            <person name="Lipzen A."/>
            <person name="Lombard V."/>
            <person name="Magnuson J."/>
            <person name="Maillard F."/>
            <person name="Murat C."/>
            <person name="Nolan M."/>
            <person name="Ohm R.A."/>
            <person name="Pangilinan J."/>
            <person name="Pereira M.F."/>
            <person name="Perotto S."/>
            <person name="Peter M."/>
            <person name="Pfister S."/>
            <person name="Riley R."/>
            <person name="Sitrit Y."/>
            <person name="Stielow J.B."/>
            <person name="Szollosi G."/>
            <person name="Zifcakova L."/>
            <person name="Stursova M."/>
            <person name="Spatafora J.W."/>
            <person name="Tedersoo L."/>
            <person name="Vaario L.M."/>
            <person name="Yamada A."/>
            <person name="Yan M."/>
            <person name="Wang P."/>
            <person name="Xu J."/>
            <person name="Bruns T."/>
            <person name="Baldrian P."/>
            <person name="Vilgalys R."/>
            <person name="Dunand C."/>
            <person name="Henrissat B."/>
            <person name="Grigoriev I.V."/>
            <person name="Hibbett D."/>
            <person name="Nagy L.G."/>
            <person name="Martin F.M."/>
        </authorList>
    </citation>
    <scope>NUCLEOTIDE SEQUENCE</scope>
    <source>
        <strain evidence="1">UP504</strain>
    </source>
</reference>
<sequence>MNSKAQGYATRIVDDPPQVTLPLVVYSCSRMRSAMVKPGDSDARGSEPQIFKEPSLEPISQNHLQDQWSFLWSLESHPIVIELRACTGTPQMEDPPTEMTLEVEEVTLVEGPLIVVSLQWDLVVGTLIKGGLVMDLPGLDPLIMGLLL</sequence>
<keyword evidence="2" id="KW-1185">Reference proteome</keyword>
<evidence type="ECO:0000313" key="2">
    <source>
        <dbReference type="Proteomes" id="UP000886523"/>
    </source>
</evidence>